<evidence type="ECO:0008006" key="3">
    <source>
        <dbReference type="Google" id="ProtNLM"/>
    </source>
</evidence>
<protein>
    <recommendedName>
        <fullName evidence="3">STAS domain-containing protein</fullName>
    </recommendedName>
</protein>
<keyword evidence="2" id="KW-1185">Reference proteome</keyword>
<sequence length="148" mass="16500">MATLNRQSLLAEPYASILIREDRILSITLKGFIKSEQINKVMSVVMGAVKELNSKLILINQQDLKVLSRETQNQIVTNINELNRLVSRVAIIESEDIFAVAGLKAVQKNVHAILLGSPYPDFVPMQLPPTKCLCQLGFFVSNSVYLCN</sequence>
<evidence type="ECO:0000313" key="2">
    <source>
        <dbReference type="Proteomes" id="UP001597112"/>
    </source>
</evidence>
<reference evidence="2" key="1">
    <citation type="journal article" date="2019" name="Int. J. Syst. Evol. Microbiol.">
        <title>The Global Catalogue of Microorganisms (GCM) 10K type strain sequencing project: providing services to taxonomists for standard genome sequencing and annotation.</title>
        <authorList>
            <consortium name="The Broad Institute Genomics Platform"/>
            <consortium name="The Broad Institute Genome Sequencing Center for Infectious Disease"/>
            <person name="Wu L."/>
            <person name="Ma J."/>
        </authorList>
    </citation>
    <scope>NUCLEOTIDE SEQUENCE [LARGE SCALE GENOMIC DNA]</scope>
    <source>
        <strain evidence="2">CCUG 58938</strain>
    </source>
</reference>
<organism evidence="1 2">
    <name type="scientific">Ohtaekwangia kribbensis</name>
    <dbReference type="NCBI Taxonomy" id="688913"/>
    <lineage>
        <taxon>Bacteria</taxon>
        <taxon>Pseudomonadati</taxon>
        <taxon>Bacteroidota</taxon>
        <taxon>Cytophagia</taxon>
        <taxon>Cytophagales</taxon>
        <taxon>Fulvivirgaceae</taxon>
        <taxon>Ohtaekwangia</taxon>
    </lineage>
</organism>
<dbReference type="Proteomes" id="UP001597112">
    <property type="component" value="Unassembled WGS sequence"/>
</dbReference>
<name>A0ABW3KBT2_9BACT</name>
<gene>
    <name evidence="1" type="ORF">ACFQ21_29100</name>
</gene>
<evidence type="ECO:0000313" key="1">
    <source>
        <dbReference type="EMBL" id="MFD1003417.1"/>
    </source>
</evidence>
<comment type="caution">
    <text evidence="1">The sequence shown here is derived from an EMBL/GenBank/DDBJ whole genome shotgun (WGS) entry which is preliminary data.</text>
</comment>
<proteinExistence type="predicted"/>
<accession>A0ABW3KBT2</accession>
<dbReference type="RefSeq" id="WP_377586101.1">
    <property type="nucleotide sequence ID" value="NZ_JBHTKA010000016.1"/>
</dbReference>
<dbReference type="EMBL" id="JBHTKA010000016">
    <property type="protein sequence ID" value="MFD1003417.1"/>
    <property type="molecule type" value="Genomic_DNA"/>
</dbReference>